<sequence>IEKKDKVKLKHVLEDLKSVSGATLIKEGKFKVEIK</sequence>
<proteinExistence type="predicted"/>
<gene>
    <name evidence="1" type="ORF">S12H4_57831</name>
</gene>
<comment type="caution">
    <text evidence="1">The sequence shown here is derived from an EMBL/GenBank/DDBJ whole genome shotgun (WGS) entry which is preliminary data.</text>
</comment>
<evidence type="ECO:0000313" key="1">
    <source>
        <dbReference type="EMBL" id="GAJ24640.1"/>
    </source>
</evidence>
<dbReference type="AlphaFoldDB" id="X1W310"/>
<accession>X1W310</accession>
<feature type="non-terminal residue" evidence="1">
    <location>
        <position position="1"/>
    </location>
</feature>
<protein>
    <submittedName>
        <fullName evidence="1">Uncharacterized protein</fullName>
    </submittedName>
</protein>
<organism evidence="1">
    <name type="scientific">marine sediment metagenome</name>
    <dbReference type="NCBI Taxonomy" id="412755"/>
    <lineage>
        <taxon>unclassified sequences</taxon>
        <taxon>metagenomes</taxon>
        <taxon>ecological metagenomes</taxon>
    </lineage>
</organism>
<dbReference type="EMBL" id="BARW01037463">
    <property type="protein sequence ID" value="GAJ24640.1"/>
    <property type="molecule type" value="Genomic_DNA"/>
</dbReference>
<reference evidence="1" key="1">
    <citation type="journal article" date="2014" name="Front. Microbiol.">
        <title>High frequency of phylogenetically diverse reductive dehalogenase-homologous genes in deep subseafloor sedimentary metagenomes.</title>
        <authorList>
            <person name="Kawai M."/>
            <person name="Futagami T."/>
            <person name="Toyoda A."/>
            <person name="Takaki Y."/>
            <person name="Nishi S."/>
            <person name="Hori S."/>
            <person name="Arai W."/>
            <person name="Tsubouchi T."/>
            <person name="Morono Y."/>
            <person name="Uchiyama I."/>
            <person name="Ito T."/>
            <person name="Fujiyama A."/>
            <person name="Inagaki F."/>
            <person name="Takami H."/>
        </authorList>
    </citation>
    <scope>NUCLEOTIDE SEQUENCE</scope>
    <source>
        <strain evidence="1">Expedition CK06-06</strain>
    </source>
</reference>
<name>X1W310_9ZZZZ</name>